<dbReference type="EMBL" id="DAATRB010000080">
    <property type="protein sequence ID" value="HAE9754849.1"/>
    <property type="molecule type" value="Genomic_DNA"/>
</dbReference>
<dbReference type="EMBL" id="AAMATZ010000046">
    <property type="protein sequence ID" value="EDF4384171.1"/>
    <property type="molecule type" value="Genomic_DNA"/>
</dbReference>
<sequence>MRDLDRLLSVPGFELATSKPIVDNIDEAIGIIQRLTDEGRLTIATYEVPTAPTGSKFQGKGVLFTGIRDAQLETQIIAEGGEIKSGISSAVHILVCKDVNTSSGKAKKAREMGIEIIDVLELRRRLL</sequence>
<protein>
    <recommendedName>
        <fullName evidence="1">BRCT domain-containing protein</fullName>
    </recommendedName>
</protein>
<dbReference type="SUPFAM" id="SSF52113">
    <property type="entry name" value="BRCT domain"/>
    <property type="match status" value="1"/>
</dbReference>
<evidence type="ECO:0000313" key="14">
    <source>
        <dbReference type="EMBL" id="HAE9730485.1"/>
    </source>
</evidence>
<evidence type="ECO:0000313" key="5">
    <source>
        <dbReference type="EMBL" id="HAA0925916.1"/>
    </source>
</evidence>
<evidence type="ECO:0000313" key="6">
    <source>
        <dbReference type="EMBL" id="HAA0935693.1"/>
    </source>
</evidence>
<dbReference type="EMBL" id="DAASOI010000085">
    <property type="protein sequence ID" value="HAE6358077.1"/>
    <property type="molecule type" value="Genomic_DNA"/>
</dbReference>
<proteinExistence type="predicted"/>
<evidence type="ECO:0000313" key="13">
    <source>
        <dbReference type="EMBL" id="HAE9729906.1"/>
    </source>
</evidence>
<dbReference type="Gene3D" id="3.40.50.10190">
    <property type="entry name" value="BRCT domain"/>
    <property type="match status" value="1"/>
</dbReference>
<evidence type="ECO:0000259" key="1">
    <source>
        <dbReference type="Pfam" id="PF00533"/>
    </source>
</evidence>
<evidence type="ECO:0000313" key="16">
    <source>
        <dbReference type="EMBL" id="HAE9754849.1"/>
    </source>
</evidence>
<evidence type="ECO:0000313" key="4">
    <source>
        <dbReference type="EMBL" id="EDH4276427.1"/>
    </source>
</evidence>
<dbReference type="EMBL" id="DAATQX010000021">
    <property type="protein sequence ID" value="HAE9729906.1"/>
    <property type="molecule type" value="Genomic_DNA"/>
</dbReference>
<accession>A0A5J2TYP0</accession>
<dbReference type="InterPro" id="IPR001357">
    <property type="entry name" value="BRCT_dom"/>
</dbReference>
<dbReference type="EMBL" id="DAAROE010000068">
    <property type="protein sequence ID" value="HAE3192916.1"/>
    <property type="molecule type" value="Genomic_DNA"/>
</dbReference>
<reference evidence="7" key="1">
    <citation type="journal article" date="2018" name="Genome Biol.">
        <title>SKESA: strategic k-mer extension for scrupulous assemblies.</title>
        <authorList>
            <person name="Souvorov A."/>
            <person name="Agarwala R."/>
            <person name="Lipman D.J."/>
        </authorList>
    </citation>
    <scope>NUCLEOTIDE SEQUENCE</scope>
    <source>
        <strain evidence="6">18-5930</strain>
        <strain evidence="5">18-5931</strain>
        <strain evidence="8">S17-15031</strain>
        <strain evidence="11">S17-15095</strain>
        <strain evidence="12">S17-15176</strain>
        <strain evidence="7">S17-15377</strain>
        <strain evidence="10">S17-15490</strain>
        <strain evidence="15">S17-15527</strain>
        <strain evidence="13">S17-15554</strain>
        <strain evidence="16">S18-15009</strain>
        <strain evidence="9">S18-15054</strain>
    </source>
</reference>
<evidence type="ECO:0000313" key="12">
    <source>
        <dbReference type="EMBL" id="HAE6358077.1"/>
    </source>
</evidence>
<comment type="caution">
    <text evidence="7">The sequence shown here is derived from an EMBL/GenBank/DDBJ whole genome shotgun (WGS) entry which is preliminary data.</text>
</comment>
<reference evidence="2" key="2">
    <citation type="submission" date="2018-07" db="EMBL/GenBank/DDBJ databases">
        <authorList>
            <consortium name="PulseNet: The National Subtyping Network for Foodborne Disease Surveillance"/>
            <person name="Tarr C.L."/>
            <person name="Trees E."/>
            <person name="Katz L.S."/>
            <person name="Carleton-Romer H.A."/>
            <person name="Stroika S."/>
            <person name="Kucerova Z."/>
            <person name="Roache K.F."/>
            <person name="Sabol A.L."/>
            <person name="Besser J."/>
            <person name="Gerner-Smidt P."/>
        </authorList>
    </citation>
    <scope>NUCLEOTIDE SEQUENCE</scope>
    <source>
        <strain evidence="2">PNUSAS007853</strain>
        <strain evidence="3">PNUSAS007856</strain>
        <strain evidence="4">PNUSAS013202</strain>
    </source>
</reference>
<evidence type="ECO:0000313" key="9">
    <source>
        <dbReference type="EMBL" id="HAE3402791.1"/>
    </source>
</evidence>
<evidence type="ECO:0000313" key="7">
    <source>
        <dbReference type="EMBL" id="HAE2355434.1"/>
    </source>
</evidence>
<evidence type="ECO:0000313" key="10">
    <source>
        <dbReference type="EMBL" id="HAE5157918.1"/>
    </source>
</evidence>
<dbReference type="Pfam" id="PF00533">
    <property type="entry name" value="BRCT"/>
    <property type="match status" value="1"/>
</dbReference>
<dbReference type="EMBL" id="DAASHJ010000026">
    <property type="protein sequence ID" value="HAE5532459.1"/>
    <property type="molecule type" value="Genomic_DNA"/>
</dbReference>
<dbReference type="EMBL" id="DAATQX010000067">
    <property type="protein sequence ID" value="HAE9730485.1"/>
    <property type="molecule type" value="Genomic_DNA"/>
</dbReference>
<dbReference type="EMBL" id="DAARGR010000110">
    <property type="protein sequence ID" value="HAE2355434.1"/>
    <property type="molecule type" value="Genomic_DNA"/>
</dbReference>
<dbReference type="EMBL" id="DAASEG010000180">
    <property type="protein sequence ID" value="HAE5157918.1"/>
    <property type="molecule type" value="Genomic_DNA"/>
</dbReference>
<reference evidence="7" key="3">
    <citation type="submission" date="2018-07" db="EMBL/GenBank/DDBJ databases">
        <authorList>
            <consortium name="NCBI Pathogen Detection Project"/>
        </authorList>
    </citation>
    <scope>NUCLEOTIDE SEQUENCE</scope>
    <source>
        <strain evidence="6">18-5930</strain>
        <strain evidence="5">18-5931</strain>
        <strain evidence="8">S17-15031</strain>
        <strain evidence="11">S17-15095</strain>
        <strain evidence="12">S17-15176</strain>
        <strain evidence="7">S17-15377</strain>
        <strain evidence="10">S17-15490</strain>
        <strain evidence="15">S17-15527</strain>
        <strain evidence="13">S17-15554</strain>
        <strain evidence="16">S18-15009</strain>
        <strain evidence="9">S18-15054</strain>
    </source>
</reference>
<name>A0A5J2TYP0_SALET</name>
<dbReference type="EMBL" id="DAATQZ010000025">
    <property type="protein sequence ID" value="HAE9734459.1"/>
    <property type="molecule type" value="Genomic_DNA"/>
</dbReference>
<feature type="domain" description="BRCT" evidence="1">
    <location>
        <begin position="54"/>
        <end position="118"/>
    </location>
</feature>
<dbReference type="EMBL" id="DAAAKX010000122">
    <property type="protein sequence ID" value="HAA0935693.1"/>
    <property type="molecule type" value="Genomic_DNA"/>
</dbReference>
<evidence type="ECO:0000313" key="15">
    <source>
        <dbReference type="EMBL" id="HAE9734459.1"/>
    </source>
</evidence>
<dbReference type="AlphaFoldDB" id="A0A5J2TYP0"/>
<evidence type="ECO:0000313" key="2">
    <source>
        <dbReference type="EMBL" id="EDF4384171.1"/>
    </source>
</evidence>
<evidence type="ECO:0000313" key="8">
    <source>
        <dbReference type="EMBL" id="HAE3192916.1"/>
    </source>
</evidence>
<organism evidence="7">
    <name type="scientific">Salmonella enterica subsp. enterica serovar Heidelberg</name>
    <dbReference type="NCBI Taxonomy" id="611"/>
    <lineage>
        <taxon>Bacteria</taxon>
        <taxon>Pseudomonadati</taxon>
        <taxon>Pseudomonadota</taxon>
        <taxon>Gammaproteobacteria</taxon>
        <taxon>Enterobacterales</taxon>
        <taxon>Enterobacteriaceae</taxon>
        <taxon>Salmonella</taxon>
    </lineage>
</organism>
<dbReference type="EMBL" id="AAMHPK010000043">
    <property type="protein sequence ID" value="EDH4276427.1"/>
    <property type="molecule type" value="Genomic_DNA"/>
</dbReference>
<evidence type="ECO:0000313" key="11">
    <source>
        <dbReference type="EMBL" id="HAE5532459.1"/>
    </source>
</evidence>
<dbReference type="EMBL" id="AAMBIE010000047">
    <property type="protein sequence ID" value="EDF5950411.1"/>
    <property type="molecule type" value="Genomic_DNA"/>
</dbReference>
<dbReference type="EMBL" id="DAAAKT010000119">
    <property type="protein sequence ID" value="HAA0925916.1"/>
    <property type="molecule type" value="Genomic_DNA"/>
</dbReference>
<gene>
    <name evidence="2" type="ORF">B0E74_25260</name>
    <name evidence="3" type="ORF">B0E77_24830</name>
    <name evidence="4" type="ORF">CBH38_25220</name>
    <name evidence="7" type="ORF">G3277_004958</name>
    <name evidence="8" type="ORF">G3928_005074</name>
    <name evidence="9" type="ORF">G3933_003581</name>
    <name evidence="10" type="ORF">G4H29_005000</name>
    <name evidence="12" type="ORF">G4J62_005131</name>
    <name evidence="11" type="ORF">G4J64_004517</name>
    <name evidence="16" type="ORF">G4V80_004965</name>
    <name evidence="13" type="ORF">G4V81_004598</name>
    <name evidence="14" type="ORF">G4V81_005213</name>
    <name evidence="15" type="ORF">G4W95_004105</name>
    <name evidence="5" type="ORF">GDL69_25460</name>
    <name evidence="6" type="ORF">GDL87_25515</name>
</gene>
<evidence type="ECO:0000313" key="3">
    <source>
        <dbReference type="EMBL" id="EDF5950411.1"/>
    </source>
</evidence>
<dbReference type="EMBL" id="DAARPM010000029">
    <property type="protein sequence ID" value="HAE3402791.1"/>
    <property type="molecule type" value="Genomic_DNA"/>
</dbReference>
<dbReference type="InterPro" id="IPR036420">
    <property type="entry name" value="BRCT_dom_sf"/>
</dbReference>